<dbReference type="EMBL" id="CADCTL010000002">
    <property type="protein sequence ID" value="CAA9209976.1"/>
    <property type="molecule type" value="Genomic_DNA"/>
</dbReference>
<proteinExistence type="predicted"/>
<evidence type="ECO:0000256" key="1">
    <source>
        <dbReference type="SAM" id="MobiDB-lite"/>
    </source>
</evidence>
<feature type="region of interest" description="Disordered" evidence="1">
    <location>
        <begin position="1"/>
        <end position="48"/>
    </location>
</feature>
<organism evidence="2">
    <name type="scientific">uncultured Acetobacteraceae bacterium</name>
    <dbReference type="NCBI Taxonomy" id="169975"/>
    <lineage>
        <taxon>Bacteria</taxon>
        <taxon>Pseudomonadati</taxon>
        <taxon>Pseudomonadota</taxon>
        <taxon>Alphaproteobacteria</taxon>
        <taxon>Acetobacterales</taxon>
        <taxon>Acetobacteraceae</taxon>
        <taxon>environmental samples</taxon>
    </lineage>
</organism>
<dbReference type="AlphaFoldDB" id="A0A6J4H0Y0"/>
<evidence type="ECO:0000313" key="2">
    <source>
        <dbReference type="EMBL" id="CAA9209976.1"/>
    </source>
</evidence>
<protein>
    <submittedName>
        <fullName evidence="2">Uncharacterized protein</fullName>
    </submittedName>
</protein>
<feature type="non-terminal residue" evidence="2">
    <location>
        <position position="48"/>
    </location>
</feature>
<sequence length="48" mass="5062">ARPTPNREAPPHPPTPPAPRRAATPPCRSLHIGVRHGPSGAGRIQQTV</sequence>
<accession>A0A6J4H0Y0</accession>
<gene>
    <name evidence="2" type="ORF">AVDCRST_MAG04-62</name>
</gene>
<reference evidence="2" key="1">
    <citation type="submission" date="2020-02" db="EMBL/GenBank/DDBJ databases">
        <authorList>
            <person name="Meier V. D."/>
        </authorList>
    </citation>
    <scope>NUCLEOTIDE SEQUENCE</scope>
    <source>
        <strain evidence="2">AVDCRST_MAG04</strain>
    </source>
</reference>
<name>A0A6J4H0Y0_9PROT</name>
<feature type="non-terminal residue" evidence="2">
    <location>
        <position position="1"/>
    </location>
</feature>